<dbReference type="GO" id="GO:0006406">
    <property type="term" value="P:mRNA export from nucleus"/>
    <property type="evidence" value="ECO:0000318"/>
    <property type="project" value="GO_Central"/>
</dbReference>
<gene>
    <name evidence="10" type="ORF">DAPPUDRAFT_306879</name>
</gene>
<evidence type="ECO:0000313" key="10">
    <source>
        <dbReference type="EMBL" id="EFX75108.1"/>
    </source>
</evidence>
<keyword evidence="9" id="KW-0472">Membrane</keyword>
<dbReference type="InParanoid" id="E9GZ95"/>
<evidence type="ECO:0000256" key="6">
    <source>
        <dbReference type="ARBA" id="ARBA00023010"/>
    </source>
</evidence>
<dbReference type="HOGENOM" id="CLU_027342_0_0_1"/>
<evidence type="ECO:0000256" key="2">
    <source>
        <dbReference type="ARBA" id="ARBA00005573"/>
    </source>
</evidence>
<dbReference type="OrthoDB" id="17644at2759"/>
<evidence type="ECO:0000256" key="4">
    <source>
        <dbReference type="ARBA" id="ARBA00022816"/>
    </source>
</evidence>
<reference evidence="10 11" key="1">
    <citation type="journal article" date="2011" name="Science">
        <title>The ecoresponsive genome of Daphnia pulex.</title>
        <authorList>
            <person name="Colbourne J.K."/>
            <person name="Pfrender M.E."/>
            <person name="Gilbert D."/>
            <person name="Thomas W.K."/>
            <person name="Tucker A."/>
            <person name="Oakley T.H."/>
            <person name="Tokishita S."/>
            <person name="Aerts A."/>
            <person name="Arnold G.J."/>
            <person name="Basu M.K."/>
            <person name="Bauer D.J."/>
            <person name="Caceres C.E."/>
            <person name="Carmel L."/>
            <person name="Casola C."/>
            <person name="Choi J.H."/>
            <person name="Detter J.C."/>
            <person name="Dong Q."/>
            <person name="Dusheyko S."/>
            <person name="Eads B.D."/>
            <person name="Frohlich T."/>
            <person name="Geiler-Samerotte K.A."/>
            <person name="Gerlach D."/>
            <person name="Hatcher P."/>
            <person name="Jogdeo S."/>
            <person name="Krijgsveld J."/>
            <person name="Kriventseva E.V."/>
            <person name="Kultz D."/>
            <person name="Laforsch C."/>
            <person name="Lindquist E."/>
            <person name="Lopez J."/>
            <person name="Manak J.R."/>
            <person name="Muller J."/>
            <person name="Pangilinan J."/>
            <person name="Patwardhan R.P."/>
            <person name="Pitluck S."/>
            <person name="Pritham E.J."/>
            <person name="Rechtsteiner A."/>
            <person name="Rho M."/>
            <person name="Rogozin I.B."/>
            <person name="Sakarya O."/>
            <person name="Salamov A."/>
            <person name="Schaack S."/>
            <person name="Shapiro H."/>
            <person name="Shiga Y."/>
            <person name="Skalitzky C."/>
            <person name="Smith Z."/>
            <person name="Souvorov A."/>
            <person name="Sung W."/>
            <person name="Tang Z."/>
            <person name="Tsuchiya D."/>
            <person name="Tu H."/>
            <person name="Vos H."/>
            <person name="Wang M."/>
            <person name="Wolf Y.I."/>
            <person name="Yamagata H."/>
            <person name="Yamada T."/>
            <person name="Ye Y."/>
            <person name="Shaw J.R."/>
            <person name="Andrews J."/>
            <person name="Crease T.J."/>
            <person name="Tang H."/>
            <person name="Lucas S.M."/>
            <person name="Robertson H.M."/>
            <person name="Bork P."/>
            <person name="Koonin E.V."/>
            <person name="Zdobnov E.M."/>
            <person name="Grigoriev I.V."/>
            <person name="Lynch M."/>
            <person name="Boore J.L."/>
        </authorList>
    </citation>
    <scope>NUCLEOTIDE SEQUENCE [LARGE SCALE GENOMIC DNA]</scope>
</reference>
<comment type="subunit">
    <text evidence="9">Component of the nuclear pore complex (NPC).</text>
</comment>
<evidence type="ECO:0000256" key="9">
    <source>
        <dbReference type="RuleBase" id="RU365073"/>
    </source>
</evidence>
<evidence type="ECO:0000256" key="8">
    <source>
        <dbReference type="ARBA" id="ARBA00023242"/>
    </source>
</evidence>
<keyword evidence="11" id="KW-1185">Reference proteome</keyword>
<keyword evidence="8 9" id="KW-0539">Nucleus</keyword>
<dbReference type="PhylomeDB" id="E9GZ95"/>
<comment type="subcellular location">
    <subcellularLocation>
        <location evidence="1 9">Nucleus</location>
        <location evidence="1 9">Nuclear pore complex</location>
    </subcellularLocation>
</comment>
<dbReference type="PANTHER" id="PTHR13373">
    <property type="entry name" value="FROUNT PROTEIN-RELATED"/>
    <property type="match status" value="1"/>
</dbReference>
<dbReference type="InterPro" id="IPR011502">
    <property type="entry name" value="Nucleoporin_Nup85"/>
</dbReference>
<dbReference type="STRING" id="6669.E9GZ95"/>
<organism evidence="10 11">
    <name type="scientific">Daphnia pulex</name>
    <name type="common">Water flea</name>
    <dbReference type="NCBI Taxonomy" id="6669"/>
    <lineage>
        <taxon>Eukaryota</taxon>
        <taxon>Metazoa</taxon>
        <taxon>Ecdysozoa</taxon>
        <taxon>Arthropoda</taxon>
        <taxon>Crustacea</taxon>
        <taxon>Branchiopoda</taxon>
        <taxon>Diplostraca</taxon>
        <taxon>Cladocera</taxon>
        <taxon>Anomopoda</taxon>
        <taxon>Daphniidae</taxon>
        <taxon>Daphnia</taxon>
    </lineage>
</organism>
<dbReference type="OMA" id="ELMEWLN"/>
<dbReference type="GO" id="GO:0017056">
    <property type="term" value="F:structural constituent of nuclear pore"/>
    <property type="evidence" value="ECO:0000318"/>
    <property type="project" value="GO_Central"/>
</dbReference>
<evidence type="ECO:0000313" key="11">
    <source>
        <dbReference type="Proteomes" id="UP000000305"/>
    </source>
</evidence>
<keyword evidence="4 9" id="KW-0509">mRNA transport</keyword>
<evidence type="ECO:0000256" key="5">
    <source>
        <dbReference type="ARBA" id="ARBA00022927"/>
    </source>
</evidence>
<keyword evidence="5 9" id="KW-0653">Protein transport</keyword>
<dbReference type="KEGG" id="dpx:DAPPUDRAFT_306879"/>
<dbReference type="Pfam" id="PF07575">
    <property type="entry name" value="Nucleopor_Nup85"/>
    <property type="match status" value="1"/>
</dbReference>
<accession>E9GZ95</accession>
<evidence type="ECO:0000256" key="7">
    <source>
        <dbReference type="ARBA" id="ARBA00023132"/>
    </source>
</evidence>
<keyword evidence="3 9" id="KW-0813">Transport</keyword>
<comment type="similarity">
    <text evidence="2 9">Belongs to the nucleoporin Nup85 family.</text>
</comment>
<evidence type="ECO:0000256" key="3">
    <source>
        <dbReference type="ARBA" id="ARBA00022448"/>
    </source>
</evidence>
<dbReference type="GO" id="GO:0045893">
    <property type="term" value="P:positive regulation of DNA-templated transcription"/>
    <property type="evidence" value="ECO:0000318"/>
    <property type="project" value="GO_Central"/>
</dbReference>
<keyword evidence="6 9" id="KW-0811">Translocation</keyword>
<sequence>MAGPVSPQTCKKKLYTISWERTLYNPFVRKLVNESCGAFTSLQIKAGTDGQISSSELIKSSHQYRCIMNACIEDLNQAADLANSVESNQALQEMSEIFYKAELVWNLCEILYLENPLGILPHLLEWIRIHFPNAVEETGTVLASPNPGLHESYWKALYGLVFQLRLESATKLLRIHPDFQSEAFQSAYELLKKMPVFSANSTVSAPEFTFRWNHWKEECESRTQAGDFFESKDLELLLEILCGKEEAFEKVGDHFETWYQRMITQLTFTQPTIGTLSLGDEAEQFFASLIGLDDLTSLDATLLAVLRRDTRKVIGEMQGVLDNSWFTAHLADLLYHAGALQSFEDINSLQLRETLLRDYSICLFSHQSLWSVGVLYLDHCPNVGSATLEHLLTRLPCQSEMKATKIISLAERRKLTSVVTSVCRVMGRRALANRRLGAAVAWAVKAQDAPLATYAADAVLKSYLQDSDFTSTDLLDSLGAGLLASDRLAFLGKYREFHRLYNSNDFHSAAGLLISLISSRIAPKYFWTVLLMDALPLLETNPPVFTSEQTYELMQSLQELTSSFQDDAEINPHPNCQLNSDKTMLITLALSRNLAKCFVQQTVCD</sequence>
<dbReference type="GO" id="GO:0031965">
    <property type="term" value="C:nuclear membrane"/>
    <property type="evidence" value="ECO:0007669"/>
    <property type="project" value="UniProtKB-UniRule"/>
</dbReference>
<dbReference type="AlphaFoldDB" id="E9GZ95"/>
<protein>
    <recommendedName>
        <fullName evidence="9">Nuclear pore complex protein Nup85</fullName>
    </recommendedName>
</protein>
<dbReference type="FunCoup" id="E9GZ95">
    <property type="interactions" value="2056"/>
</dbReference>
<dbReference type="Proteomes" id="UP000000305">
    <property type="component" value="Unassembled WGS sequence"/>
</dbReference>
<dbReference type="EMBL" id="GL732577">
    <property type="protein sequence ID" value="EFX75108.1"/>
    <property type="molecule type" value="Genomic_DNA"/>
</dbReference>
<evidence type="ECO:0000256" key="1">
    <source>
        <dbReference type="ARBA" id="ARBA00004567"/>
    </source>
</evidence>
<keyword evidence="7 9" id="KW-0906">Nuclear pore complex</keyword>
<dbReference type="eggNOG" id="KOG2271">
    <property type="taxonomic scope" value="Eukaryota"/>
</dbReference>
<name>E9GZ95_DAPPU</name>
<comment type="function">
    <text evidence="9">Functions as a component of the nuclear pore complex (NPC).</text>
</comment>
<dbReference type="GO" id="GO:0006606">
    <property type="term" value="P:protein import into nucleus"/>
    <property type="evidence" value="ECO:0000318"/>
    <property type="project" value="GO_Central"/>
</dbReference>
<proteinExistence type="inferred from homology"/>
<dbReference type="GO" id="GO:0031080">
    <property type="term" value="C:nuclear pore outer ring"/>
    <property type="evidence" value="ECO:0000318"/>
    <property type="project" value="GO_Central"/>
</dbReference>
<dbReference type="PANTHER" id="PTHR13373:SF21">
    <property type="entry name" value="NUCLEAR PORE COMPLEX PROTEIN NUP85"/>
    <property type="match status" value="1"/>
</dbReference>